<organism evidence="3 4">
    <name type="scientific">Paenibacillus radicis</name>
    <name type="common">ex Gao et al. 2016</name>
    <dbReference type="NCBI Taxonomy" id="1737354"/>
    <lineage>
        <taxon>Bacteria</taxon>
        <taxon>Bacillati</taxon>
        <taxon>Bacillota</taxon>
        <taxon>Bacilli</taxon>
        <taxon>Bacillales</taxon>
        <taxon>Paenibacillaceae</taxon>
        <taxon>Paenibacillus</taxon>
    </lineage>
</organism>
<dbReference type="GO" id="GO:0046914">
    <property type="term" value="F:transition metal ion binding"/>
    <property type="evidence" value="ECO:0007669"/>
    <property type="project" value="InterPro"/>
</dbReference>
<gene>
    <name evidence="3" type="ORF">GCM10010918_45010</name>
</gene>
<evidence type="ECO:0000313" key="3">
    <source>
        <dbReference type="EMBL" id="GGG82581.1"/>
    </source>
</evidence>
<comment type="caution">
    <text evidence="3">The sequence shown here is derived from an EMBL/GenBank/DDBJ whole genome shotgun (WGS) entry which is preliminary data.</text>
</comment>
<dbReference type="Proteomes" id="UP000600247">
    <property type="component" value="Unassembled WGS sequence"/>
</dbReference>
<reference evidence="3 4" key="1">
    <citation type="journal article" date="2014" name="Int. J. Syst. Evol. Microbiol.">
        <title>Complete genome sequence of Corynebacterium casei LMG S-19264T (=DSM 44701T), isolated from a smear-ripened cheese.</title>
        <authorList>
            <consortium name="US DOE Joint Genome Institute (JGI-PGF)"/>
            <person name="Walter F."/>
            <person name="Albersmeier A."/>
            <person name="Kalinowski J."/>
            <person name="Ruckert C."/>
        </authorList>
    </citation>
    <scope>NUCLEOTIDE SEQUENCE [LARGE SCALE GENOMIC DNA]</scope>
    <source>
        <strain evidence="3 4">CGMCC 1.15286</strain>
    </source>
</reference>
<dbReference type="Gene3D" id="3.90.330.10">
    <property type="entry name" value="Nitrile hydratase alpha /Thiocyanate hydrolase gamma"/>
    <property type="match status" value="1"/>
</dbReference>
<dbReference type="Pfam" id="PF02979">
    <property type="entry name" value="NHase_alpha"/>
    <property type="match status" value="1"/>
</dbReference>
<evidence type="ECO:0000259" key="2">
    <source>
        <dbReference type="Pfam" id="PF02979"/>
    </source>
</evidence>
<dbReference type="InterPro" id="IPR036648">
    <property type="entry name" value="CN_Hdrase_a/SCN_Hdrase_g_sf"/>
</dbReference>
<dbReference type="InterPro" id="IPR004232">
    <property type="entry name" value="CN_Hdrtase_a/SCN_Hdrlase_g"/>
</dbReference>
<protein>
    <recommendedName>
        <fullName evidence="2">Nitrile hydratase alpha/Thiocyanate hydrolase gamma domain-containing protein</fullName>
    </recommendedName>
</protein>
<dbReference type="RefSeq" id="WP_188891637.1">
    <property type="nucleotide sequence ID" value="NZ_BMHY01000010.1"/>
</dbReference>
<dbReference type="NCBIfam" id="TIGR03793">
    <property type="entry name" value="leader_NHLP"/>
    <property type="match status" value="1"/>
</dbReference>
<dbReference type="AlphaFoldDB" id="A0A917HLU6"/>
<dbReference type="GO" id="GO:0003824">
    <property type="term" value="F:catalytic activity"/>
    <property type="evidence" value="ECO:0007669"/>
    <property type="project" value="InterPro"/>
</dbReference>
<proteinExistence type="predicted"/>
<keyword evidence="1" id="KW-0479">Metal-binding</keyword>
<dbReference type="EMBL" id="BMHY01000010">
    <property type="protein sequence ID" value="GGG82581.1"/>
    <property type="molecule type" value="Genomic_DNA"/>
</dbReference>
<evidence type="ECO:0000313" key="4">
    <source>
        <dbReference type="Proteomes" id="UP000600247"/>
    </source>
</evidence>
<feature type="domain" description="Nitrile hydratase alpha/Thiocyanate hydrolase gamma" evidence="2">
    <location>
        <begin position="16"/>
        <end position="71"/>
    </location>
</feature>
<dbReference type="SUPFAM" id="SSF56209">
    <property type="entry name" value="Nitrile hydratase alpha chain"/>
    <property type="match status" value="1"/>
</dbReference>
<evidence type="ECO:0000256" key="1">
    <source>
        <dbReference type="ARBA" id="ARBA00022723"/>
    </source>
</evidence>
<keyword evidence="4" id="KW-1185">Reference proteome</keyword>
<name>A0A917HLU6_9BACL</name>
<sequence length="82" mass="9257">MSAEQILKEQIIKKAWEDETFKARLLSDPKGAIKEAFDVDIPEGLELTVVEESAKHYYLIIPQHPAEASAKSSDPSTQVEMW</sequence>
<accession>A0A917HLU6</accession>
<dbReference type="InterPro" id="IPR022513">
    <property type="entry name" value="TOMM_pelo"/>
</dbReference>